<protein>
    <submittedName>
        <fullName evidence="1">DUF2927 domain-containing protein</fullName>
    </submittedName>
</protein>
<gene>
    <name evidence="1" type="ORF">FAP39_09970</name>
</gene>
<dbReference type="InterPro" id="IPR021323">
    <property type="entry name" value="DUF2927"/>
</dbReference>
<reference evidence="1 2" key="1">
    <citation type="submission" date="2019-04" db="EMBL/GenBank/DDBJ databases">
        <title>Genome sequence of Pelagicola litoralis CL-ES2.</title>
        <authorList>
            <person name="Cao J."/>
        </authorList>
    </citation>
    <scope>NUCLEOTIDE SEQUENCE [LARGE SCALE GENOMIC DNA]</scope>
    <source>
        <strain evidence="1 2">CL-ES2</strain>
    </source>
</reference>
<keyword evidence="2" id="KW-1185">Reference proteome</keyword>
<dbReference type="PROSITE" id="PS51257">
    <property type="entry name" value="PROKAR_LIPOPROTEIN"/>
    <property type="match status" value="1"/>
</dbReference>
<sequence length="453" mass="49885">MRRTLIPLCLALSACMPTPDGETPTRGKISDTSLPPMKVFAVPQPSAPTRSNRDIARDFLDLSFKLESGRSLPAMTRFEGPITVRVTGKPPATLSADLSRLLYRLRNEARIDITQTRAKDANITIEVVTRSQISRALPQAACFVAPNITSLSQYRGSRRTAKSDWGQLKKRETLAIFLPNDTSPQEVRNCLHEELAQALGPLNDLYRLSDSVFNDDDVHSVLTGFDMTVLRAYYDPALANGMTRNQVAQRLPLILSLINPRGGRLSSNPLPATPRTWIDAVQTALGPGSGAAERRNAAARALKIAKQQGWRDHRLGFSHYAMGRLLQSYDSAQAHTQFLYADRVFRQTPLAGPHRAFVATQLSAHAISAGRGQEALNLINPQLATAAKYENAALLSSLMLLRAEALELVNRPQEAADTRLDSLGWARYGFGPDWAVRAKIREISALSPLKGRY</sequence>
<organism evidence="1 2">
    <name type="scientific">Shimia litoralis</name>
    <dbReference type="NCBI Taxonomy" id="420403"/>
    <lineage>
        <taxon>Bacteria</taxon>
        <taxon>Pseudomonadati</taxon>
        <taxon>Pseudomonadota</taxon>
        <taxon>Alphaproteobacteria</taxon>
        <taxon>Rhodobacterales</taxon>
        <taxon>Roseobacteraceae</taxon>
    </lineage>
</organism>
<evidence type="ECO:0000313" key="1">
    <source>
        <dbReference type="EMBL" id="TKZ20681.1"/>
    </source>
</evidence>
<accession>A0A4V6F1W9</accession>
<evidence type="ECO:0000313" key="2">
    <source>
        <dbReference type="Proteomes" id="UP000306575"/>
    </source>
</evidence>
<name>A0A4V6F1W9_9RHOB</name>
<proteinExistence type="predicted"/>
<dbReference type="Proteomes" id="UP000306575">
    <property type="component" value="Unassembled WGS sequence"/>
</dbReference>
<dbReference type="OrthoDB" id="7823193at2"/>
<dbReference type="AlphaFoldDB" id="A0A4V6F1W9"/>
<comment type="caution">
    <text evidence="1">The sequence shown here is derived from an EMBL/GenBank/DDBJ whole genome shotgun (WGS) entry which is preliminary data.</text>
</comment>
<dbReference type="Pfam" id="PF11150">
    <property type="entry name" value="DUF2927"/>
    <property type="match status" value="1"/>
</dbReference>
<dbReference type="EMBL" id="SULI01000010">
    <property type="protein sequence ID" value="TKZ20681.1"/>
    <property type="molecule type" value="Genomic_DNA"/>
</dbReference>